<reference evidence="1 2" key="1">
    <citation type="submission" date="2016-10" db="EMBL/GenBank/DDBJ databases">
        <authorList>
            <person name="de Groot N.N."/>
        </authorList>
    </citation>
    <scope>NUCLEOTIDE SEQUENCE [LARGE SCALE GENOMIC DNA]</scope>
    <source>
        <strain evidence="1 2">LMG 27731</strain>
    </source>
</reference>
<accession>A0A1I7EJF1</accession>
<proteinExistence type="predicted"/>
<dbReference type="EMBL" id="FPBH01000024">
    <property type="protein sequence ID" value="SFU24037.1"/>
    <property type="molecule type" value="Genomic_DNA"/>
</dbReference>
<evidence type="ECO:0000313" key="2">
    <source>
        <dbReference type="Proteomes" id="UP000198844"/>
    </source>
</evidence>
<gene>
    <name evidence="1" type="ORF">SAMN05192563_1024107</name>
</gene>
<organism evidence="1 2">
    <name type="scientific">Paraburkholderia aspalathi</name>
    <dbReference type="NCBI Taxonomy" id="1324617"/>
    <lineage>
        <taxon>Bacteria</taxon>
        <taxon>Pseudomonadati</taxon>
        <taxon>Pseudomonadota</taxon>
        <taxon>Betaproteobacteria</taxon>
        <taxon>Burkholderiales</taxon>
        <taxon>Burkholderiaceae</taxon>
        <taxon>Paraburkholderia</taxon>
    </lineage>
</organism>
<dbReference type="Proteomes" id="UP000198844">
    <property type="component" value="Unassembled WGS sequence"/>
</dbReference>
<dbReference type="AlphaFoldDB" id="A0A1I7EJF1"/>
<protein>
    <submittedName>
        <fullName evidence="1">Uncharacterized protein</fullName>
    </submittedName>
</protein>
<dbReference type="OrthoDB" id="9100749at2"/>
<dbReference type="RefSeq" id="WP_093642364.1">
    <property type="nucleotide sequence ID" value="NZ_FPBH01000024.1"/>
</dbReference>
<sequence length="85" mass="9876">MIPRSEWVIQLVVGPRADERGSEPRYLPWAGYTRPMTGDQAMRALRECELRWPEYEFRAHPIDDDGRPFAMVRAEIDGGRSTGLW</sequence>
<name>A0A1I7EJF1_9BURK</name>
<evidence type="ECO:0000313" key="1">
    <source>
        <dbReference type="EMBL" id="SFU24037.1"/>
    </source>
</evidence>